<gene>
    <name evidence="3" type="ORF">QVD17_18463</name>
</gene>
<evidence type="ECO:0000259" key="2">
    <source>
        <dbReference type="Pfam" id="PF12776"/>
    </source>
</evidence>
<dbReference type="EMBL" id="JAUHHV010000005">
    <property type="protein sequence ID" value="KAK1423168.1"/>
    <property type="molecule type" value="Genomic_DNA"/>
</dbReference>
<keyword evidence="4" id="KW-1185">Reference proteome</keyword>
<proteinExistence type="predicted"/>
<evidence type="ECO:0000313" key="3">
    <source>
        <dbReference type="EMBL" id="KAK1423168.1"/>
    </source>
</evidence>
<feature type="compositionally biased region" description="Acidic residues" evidence="1">
    <location>
        <begin position="210"/>
        <end position="224"/>
    </location>
</feature>
<reference evidence="3" key="1">
    <citation type="journal article" date="2023" name="bioRxiv">
        <title>Improved chromosome-level genome assembly for marigold (Tagetes erecta).</title>
        <authorList>
            <person name="Jiang F."/>
            <person name="Yuan L."/>
            <person name="Wang S."/>
            <person name="Wang H."/>
            <person name="Xu D."/>
            <person name="Wang A."/>
            <person name="Fan W."/>
        </authorList>
    </citation>
    <scope>NUCLEOTIDE SEQUENCE</scope>
    <source>
        <strain evidence="3">WSJ</strain>
        <tissue evidence="3">Leaf</tissue>
    </source>
</reference>
<feature type="compositionally biased region" description="Polar residues" evidence="1">
    <location>
        <begin position="225"/>
        <end position="236"/>
    </location>
</feature>
<accession>A0AAD8NVT1</accession>
<evidence type="ECO:0000256" key="1">
    <source>
        <dbReference type="SAM" id="MobiDB-lite"/>
    </source>
</evidence>
<protein>
    <recommendedName>
        <fullName evidence="2">Myb/SANT-like domain-containing protein</fullName>
    </recommendedName>
</protein>
<feature type="region of interest" description="Disordered" evidence="1">
    <location>
        <begin position="206"/>
        <end position="248"/>
    </location>
</feature>
<dbReference type="InterPro" id="IPR024752">
    <property type="entry name" value="Myb/SANT-like_dom"/>
</dbReference>
<dbReference type="Proteomes" id="UP001229421">
    <property type="component" value="Unassembled WGS sequence"/>
</dbReference>
<dbReference type="AlphaFoldDB" id="A0AAD8NVT1"/>
<feature type="domain" description="Myb/SANT-like" evidence="2">
    <location>
        <begin position="52"/>
        <end position="145"/>
    </location>
</feature>
<sequence>MPFLDLNILYSPFSQRLLPSVFLLRPIFRPDRRFQIIFSTSRFMETNDGRHQWTDEAVKCLLETCLEEIGRIGRNGQILCRESWIILGKKLKERFNMDLSQKQIRNAFYTMKSKYVGWCYLRNETGNLYNQETNMFTLTSQEWEDFKKGHPRAMSLKTRPLPHLDLHIAVFEGLSATGGNQWTSTQTSGVSSSPYVQVLQIQDGSFHNLEDDDGDSHEQNEDEVSTNNNAQTSNDNEAGPKKKAKTSKTTITLDDLAKDMQQALKRMVKSMEGTSVEECYEKLKLVGLEPIDPLFLAAFNIFGQSIQMRQAWMTLPSEPEVLKGWIKMTGMTLGMFK</sequence>
<dbReference type="PANTHER" id="PTHR31704">
    <property type="entry name" value="MYB/SANT-LIKE DNA-BINDING DOMAIN PROTEIN-RELATED"/>
    <property type="match status" value="1"/>
</dbReference>
<evidence type="ECO:0000313" key="4">
    <source>
        <dbReference type="Proteomes" id="UP001229421"/>
    </source>
</evidence>
<dbReference type="Pfam" id="PF12776">
    <property type="entry name" value="Myb_DNA-bind_3"/>
    <property type="match status" value="1"/>
</dbReference>
<dbReference type="PANTHER" id="PTHR31704:SF40">
    <property type="entry name" value="MYB_SANT-LIKE DOMAIN-CONTAINING PROTEIN"/>
    <property type="match status" value="1"/>
</dbReference>
<name>A0AAD8NVT1_TARER</name>
<comment type="caution">
    <text evidence="3">The sequence shown here is derived from an EMBL/GenBank/DDBJ whole genome shotgun (WGS) entry which is preliminary data.</text>
</comment>
<organism evidence="3 4">
    <name type="scientific">Tagetes erecta</name>
    <name type="common">African marigold</name>
    <dbReference type="NCBI Taxonomy" id="13708"/>
    <lineage>
        <taxon>Eukaryota</taxon>
        <taxon>Viridiplantae</taxon>
        <taxon>Streptophyta</taxon>
        <taxon>Embryophyta</taxon>
        <taxon>Tracheophyta</taxon>
        <taxon>Spermatophyta</taxon>
        <taxon>Magnoliopsida</taxon>
        <taxon>eudicotyledons</taxon>
        <taxon>Gunneridae</taxon>
        <taxon>Pentapetalae</taxon>
        <taxon>asterids</taxon>
        <taxon>campanulids</taxon>
        <taxon>Asterales</taxon>
        <taxon>Asteraceae</taxon>
        <taxon>Asteroideae</taxon>
        <taxon>Heliantheae alliance</taxon>
        <taxon>Tageteae</taxon>
        <taxon>Tagetes</taxon>
    </lineage>
</organism>